<feature type="region of interest" description="Disordered" evidence="1">
    <location>
        <begin position="1"/>
        <end position="24"/>
    </location>
</feature>
<evidence type="ECO:0000313" key="2">
    <source>
        <dbReference type="EMBL" id="WEK34692.1"/>
    </source>
</evidence>
<dbReference type="EMBL" id="CP119311">
    <property type="protein sequence ID" value="WEK34692.1"/>
    <property type="molecule type" value="Genomic_DNA"/>
</dbReference>
<protein>
    <submittedName>
        <fullName evidence="2">Ferritin-like domain-containing protein</fullName>
    </submittedName>
</protein>
<sequence length="237" mass="24999">MKQQQFPVSTGTATPAAETRQPGTSRRQFLIKSAGIAGIGALAALTSTGCNKDDDDNGINLGSGDIGILNYAYALEQLEAAFYTQVIMSQYSGITASEKSLLTDIRDHEIAHREFFKKALGDKAIPGLEVNFTKIDFSKRDSVLATAKAFEDLGVAAYNGAGKLITNGDYLLLAGKIVSVEARHAGYIRDLISNGSFADSTVVDGSGLDLAKSPSEVLATASGFLKSKINANNLPTT</sequence>
<gene>
    <name evidence="2" type="ORF">P0Y53_19575</name>
</gene>
<proteinExistence type="predicted"/>
<organism evidence="2 3">
    <name type="scientific">Candidatus Pseudobacter hemicellulosilyticus</name>
    <dbReference type="NCBI Taxonomy" id="3121375"/>
    <lineage>
        <taxon>Bacteria</taxon>
        <taxon>Pseudomonadati</taxon>
        <taxon>Bacteroidota</taxon>
        <taxon>Chitinophagia</taxon>
        <taxon>Chitinophagales</taxon>
        <taxon>Chitinophagaceae</taxon>
        <taxon>Pseudobacter</taxon>
    </lineage>
</organism>
<dbReference type="SUPFAM" id="SSF47240">
    <property type="entry name" value="Ferritin-like"/>
    <property type="match status" value="1"/>
</dbReference>
<evidence type="ECO:0000256" key="1">
    <source>
        <dbReference type="SAM" id="MobiDB-lite"/>
    </source>
</evidence>
<dbReference type="AlphaFoldDB" id="A0AAJ5WQ47"/>
<dbReference type="CDD" id="cd00657">
    <property type="entry name" value="Ferritin_like"/>
    <property type="match status" value="1"/>
</dbReference>
<evidence type="ECO:0000313" key="3">
    <source>
        <dbReference type="Proteomes" id="UP001220610"/>
    </source>
</evidence>
<dbReference type="InterPro" id="IPR009078">
    <property type="entry name" value="Ferritin-like_SF"/>
</dbReference>
<reference evidence="2" key="1">
    <citation type="submission" date="2023-03" db="EMBL/GenBank/DDBJ databases">
        <title>Andean soil-derived lignocellulolytic bacterial consortium as a source of novel taxa and putative plastic-active enzymes.</title>
        <authorList>
            <person name="Diaz-Garcia L."/>
            <person name="Chuvochina M."/>
            <person name="Feuerriegel G."/>
            <person name="Bunk B."/>
            <person name="Sproer C."/>
            <person name="Streit W.R."/>
            <person name="Rodriguez L.M."/>
            <person name="Overmann J."/>
            <person name="Jimenez D.J."/>
        </authorList>
    </citation>
    <scope>NUCLEOTIDE SEQUENCE</scope>
    <source>
        <strain evidence="2">MAG 7</strain>
    </source>
</reference>
<dbReference type="Proteomes" id="UP001220610">
    <property type="component" value="Chromosome"/>
</dbReference>
<feature type="compositionally biased region" description="Polar residues" evidence="1">
    <location>
        <begin position="1"/>
        <end position="13"/>
    </location>
</feature>
<name>A0AAJ5WQ47_9BACT</name>
<accession>A0AAJ5WQ47</accession>
<dbReference type="Pfam" id="PF13668">
    <property type="entry name" value="Ferritin_2"/>
    <property type="match status" value="1"/>
</dbReference>